<dbReference type="InterPro" id="IPR002035">
    <property type="entry name" value="VWF_A"/>
</dbReference>
<dbReference type="GeneID" id="117350042"/>
<dbReference type="SUPFAM" id="SSF53300">
    <property type="entry name" value="vWA-like"/>
    <property type="match status" value="1"/>
</dbReference>
<sequence length="817" mass="88719">MKKAGTGSTQTAESGACTEQEGVTWYQQNPALPSIETTRTRGKSDSRLLSAMNPCCGLLTASKHPVPLKGISVDVQVKGFVADVSATLKYKNEEQNPLEAIFIFPMDVGSAVYSFEALVDGKKIVAEIQEKKKAHQTYEDALTEGKEAFLLEEDDSSGDIFSCSVGNLPPGQEAEVMLAFLRELPVEADGAVRFVLPAVLNPRYTPRDEETQSVTASIPRAPKGTLPYTLELSMSLHSPYGISRVASNCSLTPLQYTKDDKTTAQVCLGPGHQFDRDVELLIYNEEVNKPSVFVEGGIPSAKADSLMSETAMMFSFYPCFPETEEPSHCGEFIFLIDCSGSMGSAMFNADNSPTRMDSAKETLLLLLKSLPLGCYFNIFSFGSTYDSFFPESVEYTQQTMDSALEKVKAMSDDLGGTEILAPLKHIYDTAGKPGHPRQLFLFTDGEVGNTKAVITKAAQNANNHRCFGFGIGEGASTALIKGISQAGGGTAEFITGKERMQPKALRSLKASLQPAVKNISLQWTLPPGLEAILVSRLPTAIFRGQRSIVYASLKEKVDEKAQGVVSLEYTYKEEKFRNQLQFPLQTEKTSRATIHRLSAKSLIADLECSHDSYSKEVQKRILETSLQSGVISSLTAYVAVNKDLNQPIQGPLTRRNIPLSAVAYGYSSSFGCGMSMMKKRGKKGRPLMMSCNAVRKVDLEEQIISPPCLDSPLMKLVSLQNADGSWTLSSSLASVFGISETELKAQIPNSGVDPTVWATVLAVIWLLTAGAEQRDEWELLGRKAVAWVKGRAESTLGDCVRAGNALLKASVDAALFG</sequence>
<dbReference type="InParanoid" id="A0A6P8P7X8"/>
<dbReference type="PROSITE" id="PS51468">
    <property type="entry name" value="VIT"/>
    <property type="match status" value="1"/>
</dbReference>
<dbReference type="FunCoup" id="A0A6P8P7X8">
    <property type="interactions" value="564"/>
</dbReference>
<feature type="domain" description="VIT" evidence="3">
    <location>
        <begin position="52"/>
        <end position="182"/>
    </location>
</feature>
<proteinExistence type="predicted"/>
<dbReference type="PANTHER" id="PTHR45737">
    <property type="entry name" value="VON WILLEBRAND FACTOR A DOMAIN-CONTAINING PROTEIN 5A"/>
    <property type="match status" value="1"/>
</dbReference>
<feature type="domain" description="VWFA" evidence="2">
    <location>
        <begin position="331"/>
        <end position="512"/>
    </location>
</feature>
<dbReference type="Pfam" id="PF13768">
    <property type="entry name" value="VWA_3"/>
    <property type="match status" value="1"/>
</dbReference>
<evidence type="ECO:0000259" key="2">
    <source>
        <dbReference type="PROSITE" id="PS50234"/>
    </source>
</evidence>
<name>A0A6P8P7X8_GEOSA</name>
<accession>A0A6P8P7X8</accession>
<dbReference type="SMART" id="SM00327">
    <property type="entry name" value="VWA"/>
    <property type="match status" value="1"/>
</dbReference>
<feature type="compositionally biased region" description="Polar residues" evidence="1">
    <location>
        <begin position="1"/>
        <end position="13"/>
    </location>
</feature>
<dbReference type="PROSITE" id="PS50234">
    <property type="entry name" value="VWFA"/>
    <property type="match status" value="1"/>
</dbReference>
<dbReference type="Pfam" id="PF08487">
    <property type="entry name" value="VIT"/>
    <property type="match status" value="1"/>
</dbReference>
<keyword evidence="4" id="KW-1185">Reference proteome</keyword>
<evidence type="ECO:0000313" key="4">
    <source>
        <dbReference type="Proteomes" id="UP000515159"/>
    </source>
</evidence>
<dbReference type="Proteomes" id="UP000515159">
    <property type="component" value="Chromosome 16"/>
</dbReference>
<dbReference type="PANTHER" id="PTHR45737:SF6">
    <property type="entry name" value="VON WILLEBRAND FACTOR A DOMAIN-CONTAINING PROTEIN 5A"/>
    <property type="match status" value="1"/>
</dbReference>
<dbReference type="KEGG" id="gsh:117350042"/>
<dbReference type="InterPro" id="IPR036465">
    <property type="entry name" value="vWFA_dom_sf"/>
</dbReference>
<dbReference type="Gene3D" id="3.40.50.410">
    <property type="entry name" value="von Willebrand factor, type A domain"/>
    <property type="match status" value="1"/>
</dbReference>
<dbReference type="SMART" id="SM00609">
    <property type="entry name" value="VIT"/>
    <property type="match status" value="1"/>
</dbReference>
<evidence type="ECO:0000256" key="1">
    <source>
        <dbReference type="SAM" id="MobiDB-lite"/>
    </source>
</evidence>
<dbReference type="InterPro" id="IPR013694">
    <property type="entry name" value="VIT"/>
</dbReference>
<dbReference type="SUPFAM" id="SSF48239">
    <property type="entry name" value="Terpenoid cyclases/Protein prenyltransferases"/>
    <property type="match status" value="1"/>
</dbReference>
<reference evidence="5" key="1">
    <citation type="submission" date="2025-08" db="UniProtKB">
        <authorList>
            <consortium name="RefSeq"/>
        </authorList>
    </citation>
    <scope>IDENTIFICATION</scope>
</reference>
<evidence type="ECO:0000313" key="5">
    <source>
        <dbReference type="RefSeq" id="XP_033779829.1"/>
    </source>
</evidence>
<gene>
    <name evidence="5" type="primary">VWA5A</name>
</gene>
<dbReference type="AlphaFoldDB" id="A0A6P8P7X8"/>
<evidence type="ECO:0000259" key="3">
    <source>
        <dbReference type="PROSITE" id="PS51468"/>
    </source>
</evidence>
<dbReference type="OrthoDB" id="1729737at2759"/>
<feature type="region of interest" description="Disordered" evidence="1">
    <location>
        <begin position="1"/>
        <end position="20"/>
    </location>
</feature>
<organism evidence="4 5">
    <name type="scientific">Geotrypetes seraphini</name>
    <name type="common">Gaboon caecilian</name>
    <name type="synonym">Caecilia seraphini</name>
    <dbReference type="NCBI Taxonomy" id="260995"/>
    <lineage>
        <taxon>Eukaryota</taxon>
        <taxon>Metazoa</taxon>
        <taxon>Chordata</taxon>
        <taxon>Craniata</taxon>
        <taxon>Vertebrata</taxon>
        <taxon>Euteleostomi</taxon>
        <taxon>Amphibia</taxon>
        <taxon>Gymnophiona</taxon>
        <taxon>Geotrypetes</taxon>
    </lineage>
</organism>
<dbReference type="CTD" id="4013"/>
<protein>
    <submittedName>
        <fullName evidence="5">von Willebrand factor A domain-containing protein 5A isoform X1</fullName>
    </submittedName>
</protein>
<dbReference type="InterPro" id="IPR008930">
    <property type="entry name" value="Terpenoid_cyclase/PrenylTrfase"/>
</dbReference>
<dbReference type="RefSeq" id="XP_033779829.1">
    <property type="nucleotide sequence ID" value="XM_033923938.1"/>
</dbReference>